<reference evidence="1" key="1">
    <citation type="submission" date="2014-09" db="EMBL/GenBank/DDBJ databases">
        <authorList>
            <person name="Magalhaes I.L.F."/>
            <person name="Oliveira U."/>
            <person name="Santos F.R."/>
            <person name="Vidigal T.H.D.A."/>
            <person name="Brescovit A.D."/>
            <person name="Santos A.J."/>
        </authorList>
    </citation>
    <scope>NUCLEOTIDE SEQUENCE</scope>
    <source>
        <tissue evidence="1">Shoot tissue taken approximately 20 cm above the soil surface</tissue>
    </source>
</reference>
<proteinExistence type="predicted"/>
<name>A0A0A9A2C2_ARUDO</name>
<protein>
    <submittedName>
        <fullName evidence="1">Uncharacterized protein</fullName>
    </submittedName>
</protein>
<reference evidence="1" key="2">
    <citation type="journal article" date="2015" name="Data Brief">
        <title>Shoot transcriptome of the giant reed, Arundo donax.</title>
        <authorList>
            <person name="Barrero R.A."/>
            <person name="Guerrero F.D."/>
            <person name="Moolhuijzen P."/>
            <person name="Goolsby J.A."/>
            <person name="Tidwell J."/>
            <person name="Bellgard S.E."/>
            <person name="Bellgard M.I."/>
        </authorList>
    </citation>
    <scope>NUCLEOTIDE SEQUENCE</scope>
    <source>
        <tissue evidence="1">Shoot tissue taken approximately 20 cm above the soil surface</tissue>
    </source>
</reference>
<dbReference type="EMBL" id="GBRH01252649">
    <property type="protein sequence ID" value="JAD45246.1"/>
    <property type="molecule type" value="Transcribed_RNA"/>
</dbReference>
<dbReference type="AlphaFoldDB" id="A0A0A9A2C2"/>
<accession>A0A0A9A2C2</accession>
<evidence type="ECO:0000313" key="1">
    <source>
        <dbReference type="EMBL" id="JAD45246.1"/>
    </source>
</evidence>
<organism evidence="1">
    <name type="scientific">Arundo donax</name>
    <name type="common">Giant reed</name>
    <name type="synonym">Donax arundinaceus</name>
    <dbReference type="NCBI Taxonomy" id="35708"/>
    <lineage>
        <taxon>Eukaryota</taxon>
        <taxon>Viridiplantae</taxon>
        <taxon>Streptophyta</taxon>
        <taxon>Embryophyta</taxon>
        <taxon>Tracheophyta</taxon>
        <taxon>Spermatophyta</taxon>
        <taxon>Magnoliopsida</taxon>
        <taxon>Liliopsida</taxon>
        <taxon>Poales</taxon>
        <taxon>Poaceae</taxon>
        <taxon>PACMAD clade</taxon>
        <taxon>Arundinoideae</taxon>
        <taxon>Arundineae</taxon>
        <taxon>Arundo</taxon>
    </lineage>
</organism>
<sequence>MYHDPSTKQIKRVVNLARDHRVRHMKNSRASRPQSKRTCMPRQCSQMCSTLKMPVNNSSNPCSSFDY</sequence>